<dbReference type="EMBL" id="LUKN01003323">
    <property type="protein sequence ID" value="OAQ97605.1"/>
    <property type="molecule type" value="Genomic_DNA"/>
</dbReference>
<evidence type="ECO:0000256" key="4">
    <source>
        <dbReference type="ARBA" id="ARBA00023204"/>
    </source>
</evidence>
<keyword evidence="2" id="KW-0227">DNA damage</keyword>
<dbReference type="GO" id="GO:0006281">
    <property type="term" value="P:DNA repair"/>
    <property type="evidence" value="ECO:0007669"/>
    <property type="project" value="UniProtKB-KW"/>
</dbReference>
<feature type="region of interest" description="Disordered" evidence="5">
    <location>
        <begin position="97"/>
        <end position="136"/>
    </location>
</feature>
<dbReference type="OMA" id="WTQIENV"/>
<keyword evidence="4" id="KW-0234">DNA repair</keyword>
<dbReference type="PANTHER" id="PTHR22980:SF0">
    <property type="entry name" value="CENTROMERE PROTEIN S"/>
    <property type="match status" value="1"/>
</dbReference>
<dbReference type="Proteomes" id="UP000243081">
    <property type="component" value="Unassembled WGS sequence"/>
</dbReference>
<protein>
    <recommendedName>
        <fullName evidence="8">Centromere protein S</fullName>
    </recommendedName>
</protein>
<dbReference type="PANTHER" id="PTHR22980">
    <property type="entry name" value="CORTISTATIN"/>
    <property type="match status" value="1"/>
</dbReference>
<evidence type="ECO:0008006" key="8">
    <source>
        <dbReference type="Google" id="ProtNLM"/>
    </source>
</evidence>
<dbReference type="AlphaFoldDB" id="A0A179I4J4"/>
<evidence type="ECO:0000313" key="6">
    <source>
        <dbReference type="EMBL" id="OAQ97605.1"/>
    </source>
</evidence>
<dbReference type="GO" id="GO:0046982">
    <property type="term" value="F:protein heterodimerization activity"/>
    <property type="evidence" value="ECO:0007669"/>
    <property type="project" value="InterPro"/>
</dbReference>
<keyword evidence="7" id="KW-1185">Reference proteome</keyword>
<evidence type="ECO:0000313" key="7">
    <source>
        <dbReference type="Proteomes" id="UP000243081"/>
    </source>
</evidence>
<proteinExistence type="inferred from homology"/>
<dbReference type="InterPro" id="IPR029003">
    <property type="entry name" value="CENP-S/Mhf1"/>
</dbReference>
<dbReference type="OrthoDB" id="1872155at2759"/>
<reference evidence="6 7" key="1">
    <citation type="submission" date="2016-03" db="EMBL/GenBank/DDBJ databases">
        <title>Fine-scale spatial genetic structure of a fungal parasite of coffee scale insects.</title>
        <authorList>
            <person name="Jackson D."/>
            <person name="Zemenick K.A."/>
            <person name="Malloure B."/>
            <person name="Quandt C.A."/>
            <person name="James T.Y."/>
        </authorList>
    </citation>
    <scope>NUCLEOTIDE SEQUENCE [LARGE SCALE GENOMIC DNA]</scope>
    <source>
        <strain evidence="6 7">UM487</strain>
    </source>
</reference>
<dbReference type="GO" id="GO:0003682">
    <property type="term" value="F:chromatin binding"/>
    <property type="evidence" value="ECO:0007669"/>
    <property type="project" value="TreeGrafter"/>
</dbReference>
<comment type="caution">
    <text evidence="6">The sequence shown here is derived from an EMBL/GenBank/DDBJ whole genome shotgun (WGS) entry which is preliminary data.</text>
</comment>
<comment type="similarity">
    <text evidence="1">Belongs to the TAF9 family. CENP-S/MHF1 subfamily.</text>
</comment>
<evidence type="ECO:0000256" key="3">
    <source>
        <dbReference type="ARBA" id="ARBA00023125"/>
    </source>
</evidence>
<evidence type="ECO:0000256" key="5">
    <source>
        <dbReference type="SAM" id="MobiDB-lite"/>
    </source>
</evidence>
<name>A0A179I4J4_CORDF</name>
<keyword evidence="3" id="KW-0238">DNA-binding</keyword>
<dbReference type="SUPFAM" id="SSF47113">
    <property type="entry name" value="Histone-fold"/>
    <property type="match status" value="1"/>
</dbReference>
<organism evidence="6 7">
    <name type="scientific">Cordyceps confragosa</name>
    <name type="common">Lecanicillium lecanii</name>
    <dbReference type="NCBI Taxonomy" id="2714763"/>
    <lineage>
        <taxon>Eukaryota</taxon>
        <taxon>Fungi</taxon>
        <taxon>Dikarya</taxon>
        <taxon>Ascomycota</taxon>
        <taxon>Pezizomycotina</taxon>
        <taxon>Sordariomycetes</taxon>
        <taxon>Hypocreomycetidae</taxon>
        <taxon>Hypocreales</taxon>
        <taxon>Cordycipitaceae</taxon>
        <taxon>Akanthomyces</taxon>
    </lineage>
</organism>
<accession>A0A179I4J4</accession>
<dbReference type="Gene3D" id="1.10.20.10">
    <property type="entry name" value="Histone, subunit A"/>
    <property type="match status" value="1"/>
</dbReference>
<dbReference type="GO" id="GO:0003677">
    <property type="term" value="F:DNA binding"/>
    <property type="evidence" value="ECO:0007669"/>
    <property type="project" value="UniProtKB-KW"/>
</dbReference>
<dbReference type="GO" id="GO:0071821">
    <property type="term" value="C:FANCM-MHF complex"/>
    <property type="evidence" value="ECO:0007669"/>
    <property type="project" value="InterPro"/>
</dbReference>
<feature type="compositionally biased region" description="Low complexity" evidence="5">
    <location>
        <begin position="106"/>
        <end position="117"/>
    </location>
</feature>
<dbReference type="Pfam" id="PF15630">
    <property type="entry name" value="CENP-S"/>
    <property type="match status" value="1"/>
</dbReference>
<dbReference type="InterPro" id="IPR009072">
    <property type="entry name" value="Histone-fold"/>
</dbReference>
<dbReference type="GO" id="GO:0000712">
    <property type="term" value="P:resolution of meiotic recombination intermediates"/>
    <property type="evidence" value="ECO:0007669"/>
    <property type="project" value="TreeGrafter"/>
</dbReference>
<dbReference type="CDD" id="cd22919">
    <property type="entry name" value="HFD_CENP-S"/>
    <property type="match status" value="1"/>
</dbReference>
<feature type="compositionally biased region" description="Gly residues" evidence="5">
    <location>
        <begin position="118"/>
        <end position="128"/>
    </location>
</feature>
<dbReference type="GO" id="GO:0031297">
    <property type="term" value="P:replication fork processing"/>
    <property type="evidence" value="ECO:0007669"/>
    <property type="project" value="TreeGrafter"/>
</dbReference>
<sequence length="136" mass="14810">MADTIEDDRDRLKSALWYAVGQIVDEECMRRNRNATPQFIGALTELVWTQIENVAIDLESFANHAARSVVTTEDVLLLARKNPDLQRLMKEYIDERKAERGGGGVRKPAAAAAASSGRGRGGARGGRGAATRISGR</sequence>
<evidence type="ECO:0000256" key="2">
    <source>
        <dbReference type="ARBA" id="ARBA00022763"/>
    </source>
</evidence>
<evidence type="ECO:0000256" key="1">
    <source>
        <dbReference type="ARBA" id="ARBA00006612"/>
    </source>
</evidence>
<gene>
    <name evidence="6" type="ORF">LLEC1_06563</name>
</gene>